<dbReference type="Proteomes" id="UP000689195">
    <property type="component" value="Unassembled WGS sequence"/>
</dbReference>
<feature type="transmembrane region" description="Helical" evidence="2">
    <location>
        <begin position="378"/>
        <end position="398"/>
    </location>
</feature>
<accession>A0A8S1VU32</accession>
<keyword evidence="2" id="KW-0472">Membrane</keyword>
<dbReference type="AlphaFoldDB" id="A0A8S1VU32"/>
<evidence type="ECO:0000313" key="3">
    <source>
        <dbReference type="EMBL" id="CAD8179743.1"/>
    </source>
</evidence>
<evidence type="ECO:0000256" key="1">
    <source>
        <dbReference type="SAM" id="Coils"/>
    </source>
</evidence>
<evidence type="ECO:0000313" key="4">
    <source>
        <dbReference type="Proteomes" id="UP000689195"/>
    </source>
</evidence>
<name>A0A8S1VU32_9CILI</name>
<reference evidence="3" key="1">
    <citation type="submission" date="2021-01" db="EMBL/GenBank/DDBJ databases">
        <authorList>
            <consortium name="Genoscope - CEA"/>
            <person name="William W."/>
        </authorList>
    </citation>
    <scope>NUCLEOTIDE SEQUENCE</scope>
</reference>
<feature type="coiled-coil region" evidence="1">
    <location>
        <begin position="98"/>
        <end position="160"/>
    </location>
</feature>
<dbReference type="EMBL" id="CAJJDO010000072">
    <property type="protein sequence ID" value="CAD8179743.1"/>
    <property type="molecule type" value="Genomic_DNA"/>
</dbReference>
<protein>
    <recommendedName>
        <fullName evidence="5">Transmembrane protein</fullName>
    </recommendedName>
</protein>
<comment type="caution">
    <text evidence="3">The sequence shown here is derived from an EMBL/GenBank/DDBJ whole genome shotgun (WGS) entry which is preliminary data.</text>
</comment>
<gene>
    <name evidence="3" type="ORF">PPENT_87.1.T0720197</name>
</gene>
<feature type="coiled-coil region" evidence="1">
    <location>
        <begin position="281"/>
        <end position="308"/>
    </location>
</feature>
<keyword evidence="1" id="KW-0175">Coiled coil</keyword>
<evidence type="ECO:0000256" key="2">
    <source>
        <dbReference type="SAM" id="Phobius"/>
    </source>
</evidence>
<proteinExistence type="predicted"/>
<keyword evidence="4" id="KW-1185">Reference proteome</keyword>
<evidence type="ECO:0008006" key="5">
    <source>
        <dbReference type="Google" id="ProtNLM"/>
    </source>
</evidence>
<keyword evidence="2" id="KW-0812">Transmembrane</keyword>
<keyword evidence="2" id="KW-1133">Transmembrane helix</keyword>
<feature type="transmembrane region" description="Helical" evidence="2">
    <location>
        <begin position="423"/>
        <end position="441"/>
    </location>
</feature>
<organism evidence="3 4">
    <name type="scientific">Paramecium pentaurelia</name>
    <dbReference type="NCBI Taxonomy" id="43138"/>
    <lineage>
        <taxon>Eukaryota</taxon>
        <taxon>Sar</taxon>
        <taxon>Alveolata</taxon>
        <taxon>Ciliophora</taxon>
        <taxon>Intramacronucleata</taxon>
        <taxon>Oligohymenophorea</taxon>
        <taxon>Peniculida</taxon>
        <taxon>Parameciidae</taxon>
        <taxon>Paramecium</taxon>
    </lineage>
</organism>
<sequence length="501" mass="59053">MKNLNIDKHLNRNKSNLNKKSSDFDKICNNYQILIIRIKIQKGNSQNQKKGNNVLEEKLSQTNFQLYCQSKDQEFTELQQSAIITSQEQHTSELKSKLGCQKEQNQGLRNQLEQVKEIAEQKKSSENVFTIKIIQVERDYNHLQQTFQQHKEQLKQKLNELTVIYGKSLEQICLLSQFSIENKMIKKIINNYNLELKDIHKSKQFLIEFLEQKLLGFKEQNQQLKLLKKISIKNKLGCKTNNLGEECSRLNNIIKQRDDQIYRLQVQLKDLMNINGKNQYQEDLLDLLQTKEGEINILKEQNETSQHKQLQKFAEDAKINISVKLRGRSRTIKNVGFGEIIIVRESIEREFGVLSQIEIKVKMRNITYIYINKLQSEYYAAFVFVGLVIVLNVIYFPILNSVDFMNIRFKSNCMFTFASYDGLRLPIIAGFGRLLLILWVVKKNKIKVQGINQNKQRKQQNKRNPVKMFLQLKQYKQKGIIIICNKHFNNIRNNQNRNQMN</sequence>